<dbReference type="RefSeq" id="WP_120809940.1">
    <property type="nucleotide sequence ID" value="NZ_RBID01000011.1"/>
</dbReference>
<sequence length="538" mass="58054">MTIKLKLLCFTVLALLAALVPSMVGLNALRAADAKLDVVNETIIPRLGLVANIRSTFKDLRIDDILQVYEQDSSFQLQARLRTRETSHKLRQLLRQLKSQLRHPEDLANLQRFDTLFEQYLLLLDRVHAVRVTPGMTPPQLSAAMEPWRQVGTELGSSVTAIVNDVLDEGRHNRAQAEAEMASAKLAFAVSLLLSMVLLFGCGWLILRSINRPVQSAVLAVRGISDRQDLSQRVVVHKNDEIGGLLKAFNHLLGKMRDSIHQIGHHSHAVTVAAEDLSVASEQVKSGAHHASVSATEMAAAVEAVTISIGHIAERTRDADRLATASGQQVVHSERMIRDTVTEIESIASAVNDTARYVQELQSRSESIGSVVNVIGEIADQINLLALNAAIEAARAGESGRGFAVVADEVRKLAERTTASTGQIHATVSSIREGSTATVHLIGDVVGRVEQGVARVREAGVAIGELRTLAGQVGQQVADIAAAIHEQSEASGRISQKVEGIAQIAEESSAAAQSTALNALRLHELAQNMRRDVACYTT</sequence>
<keyword evidence="5 7" id="KW-0807">Transducer</keyword>
<dbReference type="Gene3D" id="1.10.287.950">
    <property type="entry name" value="Methyl-accepting chemotaxis protein"/>
    <property type="match status" value="1"/>
</dbReference>
<dbReference type="FunFam" id="1.10.287.950:FF:000001">
    <property type="entry name" value="Methyl-accepting chemotaxis sensory transducer"/>
    <property type="match status" value="1"/>
</dbReference>
<dbReference type="CDD" id="cd11386">
    <property type="entry name" value="MCP_signal"/>
    <property type="match status" value="1"/>
</dbReference>
<dbReference type="PROSITE" id="PS50111">
    <property type="entry name" value="CHEMOTAXIS_TRANSDUC_2"/>
    <property type="match status" value="1"/>
</dbReference>
<evidence type="ECO:0000256" key="3">
    <source>
        <dbReference type="ARBA" id="ARBA00022989"/>
    </source>
</evidence>
<evidence type="ECO:0000256" key="6">
    <source>
        <dbReference type="ARBA" id="ARBA00029447"/>
    </source>
</evidence>
<evidence type="ECO:0000256" key="8">
    <source>
        <dbReference type="SAM" id="SignalP"/>
    </source>
</evidence>
<dbReference type="Pfam" id="PF00672">
    <property type="entry name" value="HAMP"/>
    <property type="match status" value="1"/>
</dbReference>
<comment type="subcellular location">
    <subcellularLocation>
        <location evidence="1">Membrane</location>
        <topology evidence="1">Multi-pass membrane protein</topology>
    </subcellularLocation>
</comment>
<evidence type="ECO:0000256" key="1">
    <source>
        <dbReference type="ARBA" id="ARBA00004141"/>
    </source>
</evidence>
<evidence type="ECO:0000259" key="9">
    <source>
        <dbReference type="PROSITE" id="PS50111"/>
    </source>
</evidence>
<proteinExistence type="inferred from homology"/>
<keyword evidence="8" id="KW-0732">Signal</keyword>
<feature type="signal peptide" evidence="8">
    <location>
        <begin position="1"/>
        <end position="17"/>
    </location>
</feature>
<comment type="similarity">
    <text evidence="6">Belongs to the methyl-accepting chemotaxis (MCP) protein family.</text>
</comment>
<name>A0A495BJ05_VOGIN</name>
<feature type="domain" description="Methyl-accepting transducer" evidence="9">
    <location>
        <begin position="266"/>
        <end position="502"/>
    </location>
</feature>
<evidence type="ECO:0000256" key="5">
    <source>
        <dbReference type="ARBA" id="ARBA00023224"/>
    </source>
</evidence>
<keyword evidence="3" id="KW-1133">Transmembrane helix</keyword>
<protein>
    <submittedName>
        <fullName evidence="11">Methyl-accepting chemotaxis protein</fullName>
    </submittedName>
</protein>
<dbReference type="PRINTS" id="PR00260">
    <property type="entry name" value="CHEMTRNSDUCR"/>
</dbReference>
<keyword evidence="4" id="KW-0472">Membrane</keyword>
<accession>A0A495BJ05</accession>
<gene>
    <name evidence="11" type="ORF">C8E02_1100</name>
</gene>
<dbReference type="Proteomes" id="UP000279384">
    <property type="component" value="Unassembled WGS sequence"/>
</dbReference>
<evidence type="ECO:0000259" key="10">
    <source>
        <dbReference type="PROSITE" id="PS50885"/>
    </source>
</evidence>
<dbReference type="SUPFAM" id="SSF58104">
    <property type="entry name" value="Methyl-accepting chemotaxis protein (MCP) signaling domain"/>
    <property type="match status" value="1"/>
</dbReference>
<dbReference type="Pfam" id="PF12729">
    <property type="entry name" value="4HB_MCP_1"/>
    <property type="match status" value="1"/>
</dbReference>
<evidence type="ECO:0000313" key="12">
    <source>
        <dbReference type="Proteomes" id="UP000279384"/>
    </source>
</evidence>
<keyword evidence="2" id="KW-0812">Transmembrane</keyword>
<evidence type="ECO:0000256" key="7">
    <source>
        <dbReference type="PROSITE-ProRule" id="PRU00284"/>
    </source>
</evidence>
<dbReference type="EMBL" id="RBID01000011">
    <property type="protein sequence ID" value="RKQ61330.1"/>
    <property type="molecule type" value="Genomic_DNA"/>
</dbReference>
<dbReference type="GO" id="GO:0007165">
    <property type="term" value="P:signal transduction"/>
    <property type="evidence" value="ECO:0007669"/>
    <property type="project" value="UniProtKB-KW"/>
</dbReference>
<feature type="domain" description="HAMP" evidence="10">
    <location>
        <begin position="208"/>
        <end position="261"/>
    </location>
</feature>
<evidence type="ECO:0000256" key="4">
    <source>
        <dbReference type="ARBA" id="ARBA00023136"/>
    </source>
</evidence>
<dbReference type="PANTHER" id="PTHR32089">
    <property type="entry name" value="METHYL-ACCEPTING CHEMOTAXIS PROTEIN MCPB"/>
    <property type="match status" value="1"/>
</dbReference>
<comment type="caution">
    <text evidence="11">The sequence shown here is derived from an EMBL/GenBank/DDBJ whole genome shotgun (WGS) entry which is preliminary data.</text>
</comment>
<evidence type="ECO:0000313" key="11">
    <source>
        <dbReference type="EMBL" id="RKQ61330.1"/>
    </source>
</evidence>
<dbReference type="InterPro" id="IPR003660">
    <property type="entry name" value="HAMP_dom"/>
</dbReference>
<dbReference type="CDD" id="cd06225">
    <property type="entry name" value="HAMP"/>
    <property type="match status" value="1"/>
</dbReference>
<feature type="chain" id="PRO_5019742640" evidence="8">
    <location>
        <begin position="18"/>
        <end position="538"/>
    </location>
</feature>
<dbReference type="GO" id="GO:0006935">
    <property type="term" value="P:chemotaxis"/>
    <property type="evidence" value="ECO:0007669"/>
    <property type="project" value="InterPro"/>
</dbReference>
<dbReference type="Pfam" id="PF00015">
    <property type="entry name" value="MCPsignal"/>
    <property type="match status" value="1"/>
</dbReference>
<dbReference type="GO" id="GO:0016020">
    <property type="term" value="C:membrane"/>
    <property type="evidence" value="ECO:0007669"/>
    <property type="project" value="UniProtKB-SubCell"/>
</dbReference>
<dbReference type="SMART" id="SM00283">
    <property type="entry name" value="MA"/>
    <property type="match status" value="1"/>
</dbReference>
<reference evidence="11 12" key="1">
    <citation type="submission" date="2018-10" db="EMBL/GenBank/DDBJ databases">
        <title>Genomic Encyclopedia of Type Strains, Phase IV (KMG-IV): sequencing the most valuable type-strain genomes for metagenomic binning, comparative biology and taxonomic classification.</title>
        <authorList>
            <person name="Goeker M."/>
        </authorList>
    </citation>
    <scope>NUCLEOTIDE SEQUENCE [LARGE SCALE GENOMIC DNA]</scope>
    <source>
        <strain evidence="11 12">DSM 3303</strain>
    </source>
</reference>
<dbReference type="InterPro" id="IPR004089">
    <property type="entry name" value="MCPsignal_dom"/>
</dbReference>
<dbReference type="PROSITE" id="PS50885">
    <property type="entry name" value="HAMP"/>
    <property type="match status" value="1"/>
</dbReference>
<dbReference type="GO" id="GO:0004888">
    <property type="term" value="F:transmembrane signaling receptor activity"/>
    <property type="evidence" value="ECO:0007669"/>
    <property type="project" value="InterPro"/>
</dbReference>
<organism evidence="11 12">
    <name type="scientific">Vogesella indigofera</name>
    <name type="common">Pseudomonas indigofera</name>
    <dbReference type="NCBI Taxonomy" id="45465"/>
    <lineage>
        <taxon>Bacteria</taxon>
        <taxon>Pseudomonadati</taxon>
        <taxon>Pseudomonadota</taxon>
        <taxon>Betaproteobacteria</taxon>
        <taxon>Neisseriales</taxon>
        <taxon>Chromobacteriaceae</taxon>
        <taxon>Vogesella</taxon>
    </lineage>
</organism>
<dbReference type="SMART" id="SM00304">
    <property type="entry name" value="HAMP"/>
    <property type="match status" value="1"/>
</dbReference>
<dbReference type="AlphaFoldDB" id="A0A495BJ05"/>
<dbReference type="InterPro" id="IPR024478">
    <property type="entry name" value="HlyB_4HB_MCP"/>
</dbReference>
<dbReference type="PANTHER" id="PTHR32089:SF119">
    <property type="entry name" value="METHYL-ACCEPTING CHEMOTAXIS PROTEIN CTPL"/>
    <property type="match status" value="1"/>
</dbReference>
<evidence type="ECO:0000256" key="2">
    <source>
        <dbReference type="ARBA" id="ARBA00022692"/>
    </source>
</evidence>
<dbReference type="InterPro" id="IPR004090">
    <property type="entry name" value="Chemotax_Me-accpt_rcpt"/>
</dbReference>